<dbReference type="Pfam" id="PF13229">
    <property type="entry name" value="Beta_helix"/>
    <property type="match status" value="1"/>
</dbReference>
<dbReference type="InterPro" id="IPR011050">
    <property type="entry name" value="Pectin_lyase_fold/virulence"/>
</dbReference>
<keyword evidence="2" id="KW-0964">Secreted</keyword>
<dbReference type="InterPro" id="IPR052052">
    <property type="entry name" value="Polysaccharide_Lyase_9"/>
</dbReference>
<proteinExistence type="predicted"/>
<organism evidence="6 7">
    <name type="scientific">Phocaeicola plebeius</name>
    <dbReference type="NCBI Taxonomy" id="310297"/>
    <lineage>
        <taxon>Bacteria</taxon>
        <taxon>Pseudomonadati</taxon>
        <taxon>Bacteroidota</taxon>
        <taxon>Bacteroidia</taxon>
        <taxon>Bacteroidales</taxon>
        <taxon>Bacteroidaceae</taxon>
        <taxon>Phocaeicola</taxon>
    </lineage>
</organism>
<dbReference type="GO" id="GO:0005576">
    <property type="term" value="C:extracellular region"/>
    <property type="evidence" value="ECO:0007669"/>
    <property type="project" value="UniProtKB-SubCell"/>
</dbReference>
<dbReference type="InterPro" id="IPR039448">
    <property type="entry name" value="Beta_helix"/>
</dbReference>
<reference evidence="6 7" key="1">
    <citation type="journal article" date="2016" name="Nat. Biotechnol.">
        <title>Measurement of bacterial replication rates in microbial communities.</title>
        <authorList>
            <person name="Brown C.T."/>
            <person name="Olm M.R."/>
            <person name="Thomas B.C."/>
            <person name="Banfield J.F."/>
        </authorList>
    </citation>
    <scope>NUCLEOTIDE SEQUENCE [LARGE SCALE GENOMIC DNA]</scope>
    <source>
        <strain evidence="6">45_130</strain>
    </source>
</reference>
<name>A0A854C944_9BACT</name>
<dbReference type="PANTHER" id="PTHR40088:SF2">
    <property type="entry name" value="SECRETED SUGAR HYDROLASE"/>
    <property type="match status" value="1"/>
</dbReference>
<evidence type="ECO:0000313" key="6">
    <source>
        <dbReference type="EMBL" id="OKZ12867.1"/>
    </source>
</evidence>
<accession>A0A854C944</accession>
<comment type="caution">
    <text evidence="6">The sequence shown here is derived from an EMBL/GenBank/DDBJ whole genome shotgun (WGS) entry which is preliminary data.</text>
</comment>
<feature type="domain" description="Right handed beta helix" evidence="4">
    <location>
        <begin position="299"/>
        <end position="436"/>
    </location>
</feature>
<evidence type="ECO:0000256" key="2">
    <source>
        <dbReference type="ARBA" id="ARBA00022525"/>
    </source>
</evidence>
<gene>
    <name evidence="6" type="ORF">BHV76_00725</name>
</gene>
<evidence type="ECO:0000313" key="7">
    <source>
        <dbReference type="Proteomes" id="UP000186685"/>
    </source>
</evidence>
<dbReference type="Pfam" id="PF21258">
    <property type="entry name" value="Glyco_hydro_120_ins"/>
    <property type="match status" value="1"/>
</dbReference>
<evidence type="ECO:0000256" key="1">
    <source>
        <dbReference type="ARBA" id="ARBA00004613"/>
    </source>
</evidence>
<evidence type="ECO:0000256" key="3">
    <source>
        <dbReference type="ARBA" id="ARBA00022729"/>
    </source>
</evidence>
<protein>
    <submittedName>
        <fullName evidence="6">Xylosidase</fullName>
    </submittedName>
</protein>
<evidence type="ECO:0000259" key="5">
    <source>
        <dbReference type="Pfam" id="PF21258"/>
    </source>
</evidence>
<dbReference type="Proteomes" id="UP000186685">
    <property type="component" value="Unassembled WGS sequence"/>
</dbReference>
<sequence length="609" mass="69145">MTFKYYLIAFLTFSQAVPFQGICREYHVNRTIGSDQNKGDAQHPLKTIQAAAERVQPGDEVIVHTGIYREQVSPVRGGTEKQPIIFRAAPGEKVEIKGSEVMKGWKHIDRHTWMIKIPNSFFGTFNPYADTIHGDWLERGKWSHTGEVYLNGKQLKEVPSLDSLVFTGHNQPFWFTKVEQDTTFIWANFIGHNPNQQNVEINVRQTVFYPNKPFVNYIHVKGFHMSHAATPWAPPTAEQPGLIGTHWSKGWIIENNVISHSKCVGITLGKYGDEWDNKSESAEAFVRTTERALQNKWDKMYIGSHIIRNNTISHCGQAGIAGSLGAIFSTISNNEIHDIGLEQTFWGYEIAGIKFHAPIDMLISHNHIYRTEGGIWLDWMAQGTRITRNFLHDNKLQDLSLEVNHGPILIDNNLFLSPELAQIKLSQGVSFVHNTIAWKIWPTGVKDDRRTPYLTPHSTEIAGLHDCPCGNTSYFNNLFLRADMTPYNECLLPVHLEGNLYLSESRPSQYDLNAQTDSVSNPQIQIIKEEGAWFLSINVNSDWNKCKLIHISNLGKAQIPNQAFKRPGVPETFDKDYTGNKRKKRFISPGAINFSETGIQKIKVFTSTF</sequence>
<dbReference type="InterPro" id="IPR012334">
    <property type="entry name" value="Pectin_lyas_fold"/>
</dbReference>
<comment type="subcellular location">
    <subcellularLocation>
        <location evidence="1">Secreted</location>
    </subcellularLocation>
</comment>
<dbReference type="SUPFAM" id="SSF51126">
    <property type="entry name" value="Pectin lyase-like"/>
    <property type="match status" value="1"/>
</dbReference>
<dbReference type="PANTHER" id="PTHR40088">
    <property type="entry name" value="PECTATE LYASE (EUROFUNG)"/>
    <property type="match status" value="1"/>
</dbReference>
<evidence type="ECO:0000259" key="4">
    <source>
        <dbReference type="Pfam" id="PF13229"/>
    </source>
</evidence>
<dbReference type="AlphaFoldDB" id="A0A854C944"/>
<dbReference type="GO" id="GO:0016837">
    <property type="term" value="F:carbon-oxygen lyase activity, acting on polysaccharides"/>
    <property type="evidence" value="ECO:0007669"/>
    <property type="project" value="TreeGrafter"/>
</dbReference>
<keyword evidence="3" id="KW-0732">Signal</keyword>
<dbReference type="EMBL" id="MNQR01000003">
    <property type="protein sequence ID" value="OKZ12867.1"/>
    <property type="molecule type" value="Genomic_DNA"/>
</dbReference>
<feature type="domain" description="Glycoside hydrolase 120 insertion" evidence="5">
    <location>
        <begin position="103"/>
        <end position="201"/>
    </location>
</feature>
<dbReference type="Gene3D" id="2.160.20.10">
    <property type="entry name" value="Single-stranded right-handed beta-helix, Pectin lyase-like"/>
    <property type="match status" value="2"/>
</dbReference>
<dbReference type="InterPro" id="IPR049169">
    <property type="entry name" value="Glyco_hydro_120_ins"/>
</dbReference>